<reference evidence="2" key="1">
    <citation type="submission" date="2016-06" db="EMBL/GenBank/DDBJ databases">
        <title>Parallel loss of symbiosis genes in relatives of nitrogen-fixing non-legume Parasponia.</title>
        <authorList>
            <person name="Van Velzen R."/>
            <person name="Holmer R."/>
            <person name="Bu F."/>
            <person name="Rutten L."/>
            <person name="Van Zeijl A."/>
            <person name="Liu W."/>
            <person name="Santuari L."/>
            <person name="Cao Q."/>
            <person name="Sharma T."/>
            <person name="Shen D."/>
            <person name="Roswanjaya Y."/>
            <person name="Wardhani T."/>
            <person name="Kalhor M.S."/>
            <person name="Jansen J."/>
            <person name="Van den Hoogen J."/>
            <person name="Gungor B."/>
            <person name="Hartog M."/>
            <person name="Hontelez J."/>
            <person name="Verver J."/>
            <person name="Yang W.-C."/>
            <person name="Schijlen E."/>
            <person name="Repin R."/>
            <person name="Schilthuizen M."/>
            <person name="Schranz E."/>
            <person name="Heidstra R."/>
            <person name="Miyata K."/>
            <person name="Fedorova E."/>
            <person name="Kohlen W."/>
            <person name="Bisseling T."/>
            <person name="Smit S."/>
            <person name="Geurts R."/>
        </authorList>
    </citation>
    <scope>NUCLEOTIDE SEQUENCE [LARGE SCALE GENOMIC DNA]</scope>
    <source>
        <strain evidence="2">cv. WU1-14</strain>
    </source>
</reference>
<sequence length="100" mass="11384">MADVYIGKPPPVVERGRKEIEACKRRGEGAWGPENQRATLTHKDSLYSPPLPEEEEDSTFSLLFLFGFTVLLHSRSSAHSLPIQFQGFGFKRFSFGVWLR</sequence>
<name>A0A2P5AJU6_PARAD</name>
<dbReference type="EMBL" id="JXTB01000553">
    <property type="protein sequence ID" value="PON36774.1"/>
    <property type="molecule type" value="Genomic_DNA"/>
</dbReference>
<evidence type="ECO:0000313" key="1">
    <source>
        <dbReference type="EMBL" id="PON36774.1"/>
    </source>
</evidence>
<dbReference type="Proteomes" id="UP000237105">
    <property type="component" value="Unassembled WGS sequence"/>
</dbReference>
<proteinExistence type="predicted"/>
<comment type="caution">
    <text evidence="1">The sequence shown here is derived from an EMBL/GenBank/DDBJ whole genome shotgun (WGS) entry which is preliminary data.</text>
</comment>
<gene>
    <name evidence="1" type="ORF">PanWU01x14_325350</name>
</gene>
<evidence type="ECO:0000313" key="2">
    <source>
        <dbReference type="Proteomes" id="UP000237105"/>
    </source>
</evidence>
<organism evidence="1 2">
    <name type="scientific">Parasponia andersonii</name>
    <name type="common">Sponia andersonii</name>
    <dbReference type="NCBI Taxonomy" id="3476"/>
    <lineage>
        <taxon>Eukaryota</taxon>
        <taxon>Viridiplantae</taxon>
        <taxon>Streptophyta</taxon>
        <taxon>Embryophyta</taxon>
        <taxon>Tracheophyta</taxon>
        <taxon>Spermatophyta</taxon>
        <taxon>Magnoliopsida</taxon>
        <taxon>eudicotyledons</taxon>
        <taxon>Gunneridae</taxon>
        <taxon>Pentapetalae</taxon>
        <taxon>rosids</taxon>
        <taxon>fabids</taxon>
        <taxon>Rosales</taxon>
        <taxon>Cannabaceae</taxon>
        <taxon>Parasponia</taxon>
    </lineage>
</organism>
<dbReference type="AlphaFoldDB" id="A0A2P5AJU6"/>
<accession>A0A2P5AJU6</accession>
<protein>
    <submittedName>
        <fullName evidence="1">Uncharacterized protein</fullName>
    </submittedName>
</protein>
<keyword evidence="2" id="KW-1185">Reference proteome</keyword>